<evidence type="ECO:0000313" key="3">
    <source>
        <dbReference type="EMBL" id="MBU3159616.1"/>
    </source>
</evidence>
<dbReference type="PROSITE" id="PS51782">
    <property type="entry name" value="LYSM"/>
    <property type="match status" value="2"/>
</dbReference>
<dbReference type="InterPro" id="IPR011105">
    <property type="entry name" value="Cell_wall_hydrolase_SleB"/>
</dbReference>
<keyword evidence="4" id="KW-1185">Reference proteome</keyword>
<dbReference type="Pfam" id="PF07486">
    <property type="entry name" value="Hydrolase_2"/>
    <property type="match status" value="1"/>
</dbReference>
<organism evidence="3 4">
    <name type="scientific">Clostridium frigoris</name>
    <dbReference type="NCBI Taxonomy" id="205327"/>
    <lineage>
        <taxon>Bacteria</taxon>
        <taxon>Bacillati</taxon>
        <taxon>Bacillota</taxon>
        <taxon>Clostridia</taxon>
        <taxon>Eubacteriales</taxon>
        <taxon>Clostridiaceae</taxon>
        <taxon>Clostridium</taxon>
    </lineage>
</organism>
<dbReference type="InterPro" id="IPR018392">
    <property type="entry name" value="LysM"/>
</dbReference>
<dbReference type="SMART" id="SM00257">
    <property type="entry name" value="LysM"/>
    <property type="match status" value="2"/>
</dbReference>
<evidence type="ECO:0000259" key="2">
    <source>
        <dbReference type="PROSITE" id="PS51782"/>
    </source>
</evidence>
<protein>
    <submittedName>
        <fullName evidence="3">LysM peptidoglycan-binding domain-containing protein</fullName>
    </submittedName>
</protein>
<evidence type="ECO:0000256" key="1">
    <source>
        <dbReference type="SAM" id="SignalP"/>
    </source>
</evidence>
<accession>A0ABS6BRR2</accession>
<proteinExistence type="predicted"/>
<dbReference type="RefSeq" id="WP_216147442.1">
    <property type="nucleotide sequence ID" value="NZ_JAHLDV010000011.1"/>
</dbReference>
<feature type="domain" description="LysM" evidence="2">
    <location>
        <begin position="99"/>
        <end position="142"/>
    </location>
</feature>
<feature type="chain" id="PRO_5047487912" evidence="1">
    <location>
        <begin position="31"/>
        <end position="295"/>
    </location>
</feature>
<dbReference type="EMBL" id="JAHLDV010000011">
    <property type="protein sequence ID" value="MBU3159616.1"/>
    <property type="molecule type" value="Genomic_DNA"/>
</dbReference>
<comment type="caution">
    <text evidence="3">The sequence shown here is derived from an EMBL/GenBank/DDBJ whole genome shotgun (WGS) entry which is preliminary data.</text>
</comment>
<evidence type="ECO:0000313" key="4">
    <source>
        <dbReference type="Proteomes" id="UP000776252"/>
    </source>
</evidence>
<feature type="signal peptide" evidence="1">
    <location>
        <begin position="1"/>
        <end position="30"/>
    </location>
</feature>
<dbReference type="PANTHER" id="PTHR33734:SF22">
    <property type="entry name" value="MEMBRANE-BOUND LYTIC MUREIN TRANSGLYCOSYLASE D"/>
    <property type="match status" value="1"/>
</dbReference>
<dbReference type="Proteomes" id="UP000776252">
    <property type="component" value="Unassembled WGS sequence"/>
</dbReference>
<dbReference type="CDD" id="cd00118">
    <property type="entry name" value="LysM"/>
    <property type="match status" value="2"/>
</dbReference>
<dbReference type="Pfam" id="PF01476">
    <property type="entry name" value="LysM"/>
    <property type="match status" value="2"/>
</dbReference>
<feature type="domain" description="LysM" evidence="2">
    <location>
        <begin position="36"/>
        <end position="79"/>
    </location>
</feature>
<dbReference type="PANTHER" id="PTHR33734">
    <property type="entry name" value="LYSM DOMAIN-CONTAINING GPI-ANCHORED PROTEIN 2"/>
    <property type="match status" value="1"/>
</dbReference>
<keyword evidence="1" id="KW-0732">Signal</keyword>
<sequence length="295" mass="31539">MNKFKSIKSIFLASALTIGVATITSQNVFATSLTTKTYIVKNGDCLSVIAKKCGQSLNDLRKANNKWNDTIFPGQTIKVSGENSANLKPSVQTNNNPTKTYIVKSGDCLSVIAKKCGQSLNDLKEANNKLNDTILPGQIIKVPVTVSSTSAQVKLKVQDKTVAKSERIAIKYTESDLNLLSRLITAEAQGESYSAQVAVGAIVVNRVKSSYFPNSISSVINERTKGGYQFTPVLNGNINKPAQASALKAASEALSGVDPTNNALFFYDGSVPKGLTAPQPISIVIGNLTFVYLLK</sequence>
<name>A0ABS6BRR2_9CLOT</name>
<reference evidence="3 4" key="1">
    <citation type="submission" date="2021-06" db="EMBL/GenBank/DDBJ databases">
        <title>Clostridia strains as spoilage organisms.</title>
        <authorList>
            <person name="Wambui J."/>
            <person name="Stephan R."/>
            <person name="Stevens M.J.A."/>
        </authorList>
    </citation>
    <scope>NUCLEOTIDE SEQUENCE [LARGE SCALE GENOMIC DNA]</scope>
    <source>
        <strain evidence="3 4">DSM 14204</strain>
    </source>
</reference>
<gene>
    <name evidence="3" type="ORF">KPL37_07610</name>
</gene>